<dbReference type="Pfam" id="PF13531">
    <property type="entry name" value="SBP_bac_11"/>
    <property type="match status" value="1"/>
</dbReference>
<proteinExistence type="predicted"/>
<evidence type="ECO:0000313" key="3">
    <source>
        <dbReference type="Proteomes" id="UP000805614"/>
    </source>
</evidence>
<dbReference type="EMBL" id="JABVEC010000045">
    <property type="protein sequence ID" value="MBC6470652.1"/>
    <property type="molecule type" value="Genomic_DNA"/>
</dbReference>
<dbReference type="Pfam" id="PF00092">
    <property type="entry name" value="VWA"/>
    <property type="match status" value="1"/>
</dbReference>
<dbReference type="SMART" id="SM00327">
    <property type="entry name" value="VWA"/>
    <property type="match status" value="1"/>
</dbReference>
<reference evidence="2 3" key="1">
    <citation type="submission" date="2020-06" db="EMBL/GenBank/DDBJ databases">
        <title>Actinomadura xiongansis sp. nov., isolated from soil of Baiyangdian.</title>
        <authorList>
            <person name="Zhang X."/>
        </authorList>
    </citation>
    <scope>NUCLEOTIDE SEQUENCE [LARGE SCALE GENOMIC DNA]</scope>
    <source>
        <strain evidence="2 3">HBUM206468</strain>
    </source>
</reference>
<feature type="domain" description="VWFA" evidence="1">
    <location>
        <begin position="400"/>
        <end position="587"/>
    </location>
</feature>
<dbReference type="SUPFAM" id="SSF53850">
    <property type="entry name" value="Periplasmic binding protein-like II"/>
    <property type="match status" value="1"/>
</dbReference>
<protein>
    <submittedName>
        <fullName evidence="2">VWA domain-containing protein</fullName>
    </submittedName>
</protein>
<accession>A0ABR7M1T8</accession>
<sequence>MLGSGNSGRRRISALLVVVAFVSVLSGCSRGAQSDCDGAVRLRMAASQDKVGLLQKAADEFGKQASVDGKCVKVTVDSKNSGTAMQALARGWDESVDGPRPDVWSPASSVWITLLRQRVQALDKAPPVADGTPQPIMTTPLTIAMPKPMAQVLGWPGKAIGWSDLAKLATDPKGWAAYGHPEWGEFRLGKTNPNLSTSGLNATVGAYFAITGTTSDLGRDDIANPKNQAFVRNIERSIVHYGDTALTFLTNLQRADDRGEALSYISAITIEEDFVWAYNQGNPTLDPSQLGKHAKPKIPLVAIYPKEGTILSDHPYVPMNGLDPAKKRASDAFLTYLHGERSQKLFQRHGYRDHQGRPGEQATQANGLLRDQPTTMLTVPQPGVLDSVLETWAELRKPAKVLLVVDRSGSMREEVAGTGKSKGDLAKAAAAESLGEFRGHDEVGLWMFSAQLDGQQDWRQLVPVASMDAAHRASMRTALNQMTLSGATGLYNTTAAAYDTMRAGRKEDSINAVVVLTDGQNERQGGLDLDTLLGKLSNKDGEAVRVFTIGYGANADQNVLRQIAQATEGAAYDASDANSIREVFQEVISNF</sequence>
<gene>
    <name evidence="2" type="ORF">HKK74_34945</name>
</gene>
<dbReference type="InterPro" id="IPR036465">
    <property type="entry name" value="vWFA_dom_sf"/>
</dbReference>
<evidence type="ECO:0000313" key="2">
    <source>
        <dbReference type="EMBL" id="MBC6470652.1"/>
    </source>
</evidence>
<dbReference type="SUPFAM" id="SSF53300">
    <property type="entry name" value="vWA-like"/>
    <property type="match status" value="1"/>
</dbReference>
<dbReference type="Gene3D" id="3.40.50.410">
    <property type="entry name" value="von Willebrand factor, type A domain"/>
    <property type="match status" value="1"/>
</dbReference>
<organism evidence="2 3">
    <name type="scientific">Actinomadura alba</name>
    <dbReference type="NCBI Taxonomy" id="406431"/>
    <lineage>
        <taxon>Bacteria</taxon>
        <taxon>Bacillati</taxon>
        <taxon>Actinomycetota</taxon>
        <taxon>Actinomycetes</taxon>
        <taxon>Streptosporangiales</taxon>
        <taxon>Thermomonosporaceae</taxon>
        <taxon>Actinomadura</taxon>
    </lineage>
</organism>
<dbReference type="InterPro" id="IPR002035">
    <property type="entry name" value="VWF_A"/>
</dbReference>
<evidence type="ECO:0000259" key="1">
    <source>
        <dbReference type="PROSITE" id="PS50234"/>
    </source>
</evidence>
<name>A0ABR7M1T8_9ACTN</name>
<keyword evidence="3" id="KW-1185">Reference proteome</keyword>
<dbReference type="Proteomes" id="UP000805614">
    <property type="component" value="Unassembled WGS sequence"/>
</dbReference>
<comment type="caution">
    <text evidence="2">The sequence shown here is derived from an EMBL/GenBank/DDBJ whole genome shotgun (WGS) entry which is preliminary data.</text>
</comment>
<dbReference type="PROSITE" id="PS50234">
    <property type="entry name" value="VWFA"/>
    <property type="match status" value="1"/>
</dbReference>